<sequence>MIPIDSTQALGAALRAARKQLGLTQADLALAAVVGVRFVVDLEAGKPSVRLEQVLRVIDALGGRVQLDGLADAPTPAEPTRHGA</sequence>
<proteinExistence type="predicted"/>
<dbReference type="InterPro" id="IPR017507">
    <property type="entry name" value="Tscrpt_reg_HipB-like"/>
</dbReference>
<dbReference type="AlphaFoldDB" id="A0A1I5R269"/>
<dbReference type="Pfam" id="PF01381">
    <property type="entry name" value="HTH_3"/>
    <property type="match status" value="1"/>
</dbReference>
<dbReference type="SMART" id="SM00530">
    <property type="entry name" value="HTH_XRE"/>
    <property type="match status" value="1"/>
</dbReference>
<dbReference type="PROSITE" id="PS50943">
    <property type="entry name" value="HTH_CROC1"/>
    <property type="match status" value="1"/>
</dbReference>
<reference evidence="3" key="1">
    <citation type="submission" date="2016-10" db="EMBL/GenBank/DDBJ databases">
        <authorList>
            <person name="Varghese N."/>
            <person name="Submissions S."/>
        </authorList>
    </citation>
    <scope>NUCLEOTIDE SEQUENCE [LARGE SCALE GENOMIC DNA]</scope>
    <source>
        <strain evidence="3">JCM 18195</strain>
    </source>
</reference>
<evidence type="ECO:0000313" key="3">
    <source>
        <dbReference type="Proteomes" id="UP000243084"/>
    </source>
</evidence>
<dbReference type="InterPro" id="IPR001387">
    <property type="entry name" value="Cro/C1-type_HTH"/>
</dbReference>
<dbReference type="NCBIfam" id="TIGR03070">
    <property type="entry name" value="couple_hipB"/>
    <property type="match status" value="1"/>
</dbReference>
<organism evidence="2 3">
    <name type="scientific">Geopseudomonas sagittaria</name>
    <dbReference type="NCBI Taxonomy" id="1135990"/>
    <lineage>
        <taxon>Bacteria</taxon>
        <taxon>Pseudomonadati</taxon>
        <taxon>Pseudomonadota</taxon>
        <taxon>Gammaproteobacteria</taxon>
        <taxon>Pseudomonadales</taxon>
        <taxon>Pseudomonadaceae</taxon>
        <taxon>Geopseudomonas</taxon>
    </lineage>
</organism>
<evidence type="ECO:0000259" key="1">
    <source>
        <dbReference type="PROSITE" id="PS50943"/>
    </source>
</evidence>
<dbReference type="CDD" id="cd00093">
    <property type="entry name" value="HTH_XRE"/>
    <property type="match status" value="1"/>
</dbReference>
<protein>
    <submittedName>
        <fullName evidence="2">Transcriptional regulator, y4mF family</fullName>
    </submittedName>
</protein>
<keyword evidence="3" id="KW-1185">Reference proteome</keyword>
<dbReference type="EMBL" id="FOXM01000003">
    <property type="protein sequence ID" value="SFP52579.1"/>
    <property type="molecule type" value="Genomic_DNA"/>
</dbReference>
<dbReference type="OrthoDB" id="9156632at2"/>
<dbReference type="Gene3D" id="1.10.260.40">
    <property type="entry name" value="lambda repressor-like DNA-binding domains"/>
    <property type="match status" value="1"/>
</dbReference>
<dbReference type="RefSeq" id="WP_092429286.1">
    <property type="nucleotide sequence ID" value="NZ_FOXM01000003.1"/>
</dbReference>
<name>A0A1I5R269_9GAMM</name>
<dbReference type="Proteomes" id="UP000243084">
    <property type="component" value="Unassembled WGS sequence"/>
</dbReference>
<dbReference type="SUPFAM" id="SSF47413">
    <property type="entry name" value="lambda repressor-like DNA-binding domains"/>
    <property type="match status" value="1"/>
</dbReference>
<feature type="domain" description="HTH cro/C1-type" evidence="1">
    <location>
        <begin position="14"/>
        <end position="70"/>
    </location>
</feature>
<dbReference type="InterPro" id="IPR010982">
    <property type="entry name" value="Lambda_DNA-bd_dom_sf"/>
</dbReference>
<gene>
    <name evidence="2" type="ORF">SAMN05216229_103118</name>
</gene>
<evidence type="ECO:0000313" key="2">
    <source>
        <dbReference type="EMBL" id="SFP52579.1"/>
    </source>
</evidence>
<dbReference type="GO" id="GO:0003677">
    <property type="term" value="F:DNA binding"/>
    <property type="evidence" value="ECO:0007669"/>
    <property type="project" value="InterPro"/>
</dbReference>
<accession>A0A1I5R269</accession>